<dbReference type="EMBL" id="BLXT01005777">
    <property type="protein sequence ID" value="GFO25811.1"/>
    <property type="molecule type" value="Genomic_DNA"/>
</dbReference>
<reference evidence="1 2" key="1">
    <citation type="journal article" date="2021" name="Elife">
        <title>Chloroplast acquisition without the gene transfer in kleptoplastic sea slugs, Plakobranchus ocellatus.</title>
        <authorList>
            <person name="Maeda T."/>
            <person name="Takahashi S."/>
            <person name="Yoshida T."/>
            <person name="Shimamura S."/>
            <person name="Takaki Y."/>
            <person name="Nagai Y."/>
            <person name="Toyoda A."/>
            <person name="Suzuki Y."/>
            <person name="Arimoto A."/>
            <person name="Ishii H."/>
            <person name="Satoh N."/>
            <person name="Nishiyama T."/>
            <person name="Hasebe M."/>
            <person name="Maruyama T."/>
            <person name="Minagawa J."/>
            <person name="Obokata J."/>
            <person name="Shigenobu S."/>
        </authorList>
    </citation>
    <scope>NUCLEOTIDE SEQUENCE [LARGE SCALE GENOMIC DNA]</scope>
</reference>
<accession>A0AAV4BRD3</accession>
<organism evidence="1 2">
    <name type="scientific">Plakobranchus ocellatus</name>
    <dbReference type="NCBI Taxonomy" id="259542"/>
    <lineage>
        <taxon>Eukaryota</taxon>
        <taxon>Metazoa</taxon>
        <taxon>Spiralia</taxon>
        <taxon>Lophotrochozoa</taxon>
        <taxon>Mollusca</taxon>
        <taxon>Gastropoda</taxon>
        <taxon>Heterobranchia</taxon>
        <taxon>Euthyneura</taxon>
        <taxon>Panpulmonata</taxon>
        <taxon>Sacoglossa</taxon>
        <taxon>Placobranchoidea</taxon>
        <taxon>Plakobranchidae</taxon>
        <taxon>Plakobranchus</taxon>
    </lineage>
</organism>
<name>A0AAV4BRD3_9GAST</name>
<keyword evidence="2" id="KW-1185">Reference proteome</keyword>
<evidence type="ECO:0008006" key="3">
    <source>
        <dbReference type="Google" id="ProtNLM"/>
    </source>
</evidence>
<proteinExistence type="predicted"/>
<evidence type="ECO:0000313" key="1">
    <source>
        <dbReference type="EMBL" id="GFO25811.1"/>
    </source>
</evidence>
<dbReference type="AlphaFoldDB" id="A0AAV4BRD3"/>
<gene>
    <name evidence="1" type="ORF">PoB_005231600</name>
</gene>
<evidence type="ECO:0000313" key="2">
    <source>
        <dbReference type="Proteomes" id="UP000735302"/>
    </source>
</evidence>
<protein>
    <recommendedName>
        <fullName evidence="3">CTLH domain-containing protein</fullName>
    </recommendedName>
</protein>
<dbReference type="Proteomes" id="UP000735302">
    <property type="component" value="Unassembled WGS sequence"/>
</dbReference>
<sequence length="84" mass="9697">MKLSKSSAPDFVKELKGLLEDDASSALFFQKMTFIKEKRKLFVEALDIFQSQQPLALKYVRTLCFDPAKLFNGRTSAIQRYFVL</sequence>
<comment type="caution">
    <text evidence="1">The sequence shown here is derived from an EMBL/GenBank/DDBJ whole genome shotgun (WGS) entry which is preliminary data.</text>
</comment>